<protein>
    <submittedName>
        <fullName evidence="5">Ribonuclease H-like domain-containing protein</fullName>
    </submittedName>
</protein>
<gene>
    <name evidence="5" type="ORF">Tco_0657242</name>
</gene>
<evidence type="ECO:0000256" key="2">
    <source>
        <dbReference type="ARBA" id="ARBA00022801"/>
    </source>
</evidence>
<sequence>MNRDLGAGYSFERKPCYVCGSLSHLIKTWTILRRDGRECSLRAKGWFMLMANLNDYLDLYPMWELLLLEEGIKQEFSNARTPQQNGVAERMNRTLIEAARTMLADSHLPTTFWAEAVNTACLYLQQDKSDQGLKTKLPYVQRTVIDIDVQTEEDADLMVVSSTSLSEKIATKKTHSPRQPSSTPKIPSIFEKASYDDDGIISDFNNLPDEVDVPTNPTLRIHNAHPQSQILGDPNTPVQTRSSLKKSLRNKKDERGVVVRNKARLVAQGHRQEEGIDYDEVFAPVARIEAIRLFLAFASFMGFIVYQMDVKSAFLYGTIDEEVYVSQPPGFVDPDHPTKVYKVVKALYGLHQAPRACLQVQAEQRKASSYSRQVEEAVDVDVTPKTSHLNAVKRIFKYLKGKPNLGLWYPRESPLDLEASDDSELGGYNLVRKSTTGSWEEKSSCPSRFFKSRDWLHPTSRHMLSGEEQEEEISPNTLEAAKTLSKDKRRKAHLLSEKLQRRQRTVFKQEEASLAEAIDWIPYKEKRR</sequence>
<reference evidence="5" key="1">
    <citation type="journal article" date="2022" name="Int. J. Mol. Sci.">
        <title>Draft Genome of Tanacetum Coccineum: Genomic Comparison of Closely Related Tanacetum-Family Plants.</title>
        <authorList>
            <person name="Yamashiro T."/>
            <person name="Shiraishi A."/>
            <person name="Nakayama K."/>
            <person name="Satake H."/>
        </authorList>
    </citation>
    <scope>NUCLEOTIDE SEQUENCE</scope>
</reference>
<name>A0ABQ4XB07_9ASTR</name>
<dbReference type="InterPro" id="IPR036397">
    <property type="entry name" value="RNaseH_sf"/>
</dbReference>
<evidence type="ECO:0000259" key="4">
    <source>
        <dbReference type="PROSITE" id="PS50994"/>
    </source>
</evidence>
<dbReference type="Proteomes" id="UP001151760">
    <property type="component" value="Unassembled WGS sequence"/>
</dbReference>
<dbReference type="InterPro" id="IPR013103">
    <property type="entry name" value="RVT_2"/>
</dbReference>
<keyword evidence="6" id="KW-1185">Reference proteome</keyword>
<keyword evidence="2" id="KW-0378">Hydrolase</keyword>
<dbReference type="InterPro" id="IPR039537">
    <property type="entry name" value="Retrotran_Ty1/copia-like"/>
</dbReference>
<evidence type="ECO:0000313" key="6">
    <source>
        <dbReference type="Proteomes" id="UP001151760"/>
    </source>
</evidence>
<reference evidence="5" key="2">
    <citation type="submission" date="2022-01" db="EMBL/GenBank/DDBJ databases">
        <authorList>
            <person name="Yamashiro T."/>
            <person name="Shiraishi A."/>
            <person name="Satake H."/>
            <person name="Nakayama K."/>
        </authorList>
    </citation>
    <scope>NUCLEOTIDE SEQUENCE</scope>
</reference>
<dbReference type="Pfam" id="PF07727">
    <property type="entry name" value="RVT_2"/>
    <property type="match status" value="1"/>
</dbReference>
<evidence type="ECO:0000256" key="3">
    <source>
        <dbReference type="SAM" id="MobiDB-lite"/>
    </source>
</evidence>
<comment type="caution">
    <text evidence="5">The sequence shown here is derived from an EMBL/GenBank/DDBJ whole genome shotgun (WGS) entry which is preliminary data.</text>
</comment>
<proteinExistence type="predicted"/>
<dbReference type="PANTHER" id="PTHR42648">
    <property type="entry name" value="TRANSPOSASE, PUTATIVE-RELATED"/>
    <property type="match status" value="1"/>
</dbReference>
<dbReference type="PANTHER" id="PTHR42648:SF32">
    <property type="entry name" value="RIBONUCLEASE H-LIKE DOMAIN, GAG-PRE-INTEGRASE DOMAIN PROTEIN-RELATED"/>
    <property type="match status" value="1"/>
</dbReference>
<dbReference type="SUPFAM" id="SSF53098">
    <property type="entry name" value="Ribonuclease H-like"/>
    <property type="match status" value="1"/>
</dbReference>
<evidence type="ECO:0000256" key="1">
    <source>
        <dbReference type="ARBA" id="ARBA00022723"/>
    </source>
</evidence>
<keyword evidence="1" id="KW-0479">Metal-binding</keyword>
<feature type="domain" description="Integrase catalytic" evidence="4">
    <location>
        <begin position="48"/>
        <end position="146"/>
    </location>
</feature>
<feature type="region of interest" description="Disordered" evidence="3">
    <location>
        <begin position="167"/>
        <end position="189"/>
    </location>
</feature>
<accession>A0ABQ4XB07</accession>
<evidence type="ECO:0000313" key="5">
    <source>
        <dbReference type="EMBL" id="GJS62458.1"/>
    </source>
</evidence>
<dbReference type="InterPro" id="IPR012337">
    <property type="entry name" value="RNaseH-like_sf"/>
</dbReference>
<dbReference type="PROSITE" id="PS50994">
    <property type="entry name" value="INTEGRASE"/>
    <property type="match status" value="1"/>
</dbReference>
<dbReference type="EMBL" id="BQNB010009362">
    <property type="protein sequence ID" value="GJS62458.1"/>
    <property type="molecule type" value="Genomic_DNA"/>
</dbReference>
<dbReference type="InterPro" id="IPR001584">
    <property type="entry name" value="Integrase_cat-core"/>
</dbReference>
<organism evidence="5 6">
    <name type="scientific">Tanacetum coccineum</name>
    <dbReference type="NCBI Taxonomy" id="301880"/>
    <lineage>
        <taxon>Eukaryota</taxon>
        <taxon>Viridiplantae</taxon>
        <taxon>Streptophyta</taxon>
        <taxon>Embryophyta</taxon>
        <taxon>Tracheophyta</taxon>
        <taxon>Spermatophyta</taxon>
        <taxon>Magnoliopsida</taxon>
        <taxon>eudicotyledons</taxon>
        <taxon>Gunneridae</taxon>
        <taxon>Pentapetalae</taxon>
        <taxon>asterids</taxon>
        <taxon>campanulids</taxon>
        <taxon>Asterales</taxon>
        <taxon>Asteraceae</taxon>
        <taxon>Asteroideae</taxon>
        <taxon>Anthemideae</taxon>
        <taxon>Anthemidinae</taxon>
        <taxon>Tanacetum</taxon>
    </lineage>
</organism>
<dbReference type="Gene3D" id="3.30.420.10">
    <property type="entry name" value="Ribonuclease H-like superfamily/Ribonuclease H"/>
    <property type="match status" value="1"/>
</dbReference>